<keyword evidence="1" id="KW-1133">Transmembrane helix</keyword>
<dbReference type="Proteomes" id="UP000605992">
    <property type="component" value="Unassembled WGS sequence"/>
</dbReference>
<accession>A0A8J4DDL5</accession>
<name>A0A8J4DDL5_9ACTN</name>
<organism evidence="2 3">
    <name type="scientific">Planotetraspora thailandica</name>
    <dbReference type="NCBI Taxonomy" id="487172"/>
    <lineage>
        <taxon>Bacteria</taxon>
        <taxon>Bacillati</taxon>
        <taxon>Actinomycetota</taxon>
        <taxon>Actinomycetes</taxon>
        <taxon>Streptosporangiales</taxon>
        <taxon>Streptosporangiaceae</taxon>
        <taxon>Planotetraspora</taxon>
    </lineage>
</organism>
<comment type="caution">
    <text evidence="2">The sequence shown here is derived from an EMBL/GenBank/DDBJ whole genome shotgun (WGS) entry which is preliminary data.</text>
</comment>
<gene>
    <name evidence="2" type="ORF">Pth03_70070</name>
</gene>
<protein>
    <submittedName>
        <fullName evidence="2">Uncharacterized protein</fullName>
    </submittedName>
</protein>
<reference evidence="2" key="1">
    <citation type="submission" date="2021-01" db="EMBL/GenBank/DDBJ databases">
        <title>Whole genome shotgun sequence of Planotetraspora thailandica NBRC 104271.</title>
        <authorList>
            <person name="Komaki H."/>
            <person name="Tamura T."/>
        </authorList>
    </citation>
    <scope>NUCLEOTIDE SEQUENCE</scope>
    <source>
        <strain evidence="2">NBRC 104271</strain>
    </source>
</reference>
<keyword evidence="1" id="KW-0812">Transmembrane</keyword>
<evidence type="ECO:0000313" key="2">
    <source>
        <dbReference type="EMBL" id="GII58618.1"/>
    </source>
</evidence>
<dbReference type="EMBL" id="BOOR01000068">
    <property type="protein sequence ID" value="GII58618.1"/>
    <property type="molecule type" value="Genomic_DNA"/>
</dbReference>
<evidence type="ECO:0000313" key="3">
    <source>
        <dbReference type="Proteomes" id="UP000605992"/>
    </source>
</evidence>
<keyword evidence="1" id="KW-0472">Membrane</keyword>
<keyword evidence="3" id="KW-1185">Reference proteome</keyword>
<dbReference type="AlphaFoldDB" id="A0A8J4DDL5"/>
<feature type="transmembrane region" description="Helical" evidence="1">
    <location>
        <begin position="56"/>
        <end position="77"/>
    </location>
</feature>
<sequence>MPTVNDLDVMRTMRADAPIPSQERLDTGRERLLAAIESSSPRAVPTRRRHGGIRGILLAGGAAAVATAVAVAMQMGVHPTAVDVRPTTLHPLPAADAKYTDLLVERAAFGWLPPGMRPNRFGVDHQVQDAYGVTADEPETRAVVHLNDYGRGKEPDLPALPGGAPGRRIPAPPVNGHDAYWTFAPDENGQSTFELRWQYAPDSWAELTATGLHGSSAELTTTAYKIAESVTFGGTRPVALPLHVDGVPGGLTPTATGLENTAFGEVSADLAFLEAGGSNLMITITKSDGVIGTGVPNAQGVIPGLPRPNTKLDGHLAFQKPGLVHVYGVNGFDVHMSATGAILAKLNETGGVAGLFHRTTILGTDEANWTTKPVN</sequence>
<evidence type="ECO:0000256" key="1">
    <source>
        <dbReference type="SAM" id="Phobius"/>
    </source>
</evidence>
<proteinExistence type="predicted"/>